<reference evidence="3" key="1">
    <citation type="submission" date="2022-11" db="UniProtKB">
        <authorList>
            <consortium name="WormBaseParasite"/>
        </authorList>
    </citation>
    <scope>IDENTIFICATION</scope>
</reference>
<organism evidence="2 3">
    <name type="scientific">Romanomermis culicivorax</name>
    <name type="common">Nematode worm</name>
    <dbReference type="NCBI Taxonomy" id="13658"/>
    <lineage>
        <taxon>Eukaryota</taxon>
        <taxon>Metazoa</taxon>
        <taxon>Ecdysozoa</taxon>
        <taxon>Nematoda</taxon>
        <taxon>Enoplea</taxon>
        <taxon>Dorylaimia</taxon>
        <taxon>Mermithida</taxon>
        <taxon>Mermithoidea</taxon>
        <taxon>Mermithidae</taxon>
        <taxon>Romanomermis</taxon>
    </lineage>
</organism>
<keyword evidence="2" id="KW-1185">Reference proteome</keyword>
<dbReference type="Proteomes" id="UP000887565">
    <property type="component" value="Unplaced"/>
</dbReference>
<accession>A0A915KA39</accession>
<dbReference type="WBParaSite" id="nRc.2.0.1.t35562-RA">
    <property type="protein sequence ID" value="nRc.2.0.1.t35562-RA"/>
    <property type="gene ID" value="nRc.2.0.1.g35562"/>
</dbReference>
<evidence type="ECO:0000313" key="3">
    <source>
        <dbReference type="WBParaSite" id="nRc.2.0.1.t35562-RA"/>
    </source>
</evidence>
<protein>
    <submittedName>
        <fullName evidence="3">Uncharacterized protein</fullName>
    </submittedName>
</protein>
<proteinExistence type="predicted"/>
<feature type="region of interest" description="Disordered" evidence="1">
    <location>
        <begin position="1"/>
        <end position="38"/>
    </location>
</feature>
<evidence type="ECO:0000256" key="1">
    <source>
        <dbReference type="SAM" id="MobiDB-lite"/>
    </source>
</evidence>
<evidence type="ECO:0000313" key="2">
    <source>
        <dbReference type="Proteomes" id="UP000887565"/>
    </source>
</evidence>
<name>A0A915KA39_ROMCU</name>
<dbReference type="AlphaFoldDB" id="A0A915KA39"/>
<sequence>MTGHYKAKKKVASQHQQGSKKQPKPDKFQSCASCKKDHPRSCDFFKVQDSEILNRELIFKVYMVTRILVNGSRTSNSVRDDQLQ</sequence>
<feature type="compositionally biased region" description="Basic residues" evidence="1">
    <location>
        <begin position="1"/>
        <end position="12"/>
    </location>
</feature>